<protein>
    <submittedName>
        <fullName evidence="1">Uncharacterized protein</fullName>
    </submittedName>
</protein>
<accession>W4L2B0</accession>
<evidence type="ECO:0000313" key="1">
    <source>
        <dbReference type="EMBL" id="ETW92049.1"/>
    </source>
</evidence>
<dbReference type="EMBL" id="AZHW01001704">
    <property type="protein sequence ID" value="ETW92049.1"/>
    <property type="molecule type" value="Genomic_DNA"/>
</dbReference>
<dbReference type="Proteomes" id="UP000019141">
    <property type="component" value="Unassembled WGS sequence"/>
</dbReference>
<proteinExistence type="predicted"/>
<comment type="caution">
    <text evidence="1">The sequence shown here is derived from an EMBL/GenBank/DDBJ whole genome shotgun (WGS) entry which is preliminary data.</text>
</comment>
<dbReference type="AlphaFoldDB" id="W4L2B0"/>
<sequence>MRFLNKQFWMIFFIALMFLRTDGQTQNLCVGYGPQSPRDIRQHKGTNKMSSSLAPKYENMNLCSIHFHKNAEHRGKNFDINTNGKGFKCTFSPYVKEEKRSTKNQKRV</sequence>
<organism evidence="1 2">
    <name type="scientific">Entotheonella factor</name>
    <dbReference type="NCBI Taxonomy" id="1429438"/>
    <lineage>
        <taxon>Bacteria</taxon>
        <taxon>Pseudomonadati</taxon>
        <taxon>Nitrospinota/Tectimicrobiota group</taxon>
        <taxon>Candidatus Tectimicrobiota</taxon>
        <taxon>Candidatus Entotheonellia</taxon>
        <taxon>Candidatus Entotheonellales</taxon>
        <taxon>Candidatus Entotheonellaceae</taxon>
        <taxon>Candidatus Entotheonella</taxon>
    </lineage>
</organism>
<dbReference type="InterPro" id="IPR018883">
    <property type="entry name" value="Delta_CA"/>
</dbReference>
<dbReference type="HOGENOM" id="CLU_2192205_0_0_7"/>
<gene>
    <name evidence="1" type="ORF">ETSY1_45435</name>
</gene>
<evidence type="ECO:0000313" key="2">
    <source>
        <dbReference type="Proteomes" id="UP000019141"/>
    </source>
</evidence>
<dbReference type="Pfam" id="PF10563">
    <property type="entry name" value="CA_like"/>
    <property type="match status" value="1"/>
</dbReference>
<name>W4L2B0_ENTF1</name>
<keyword evidence="2" id="KW-1185">Reference proteome</keyword>
<reference evidence="1 2" key="1">
    <citation type="journal article" date="2014" name="Nature">
        <title>An environmental bacterial taxon with a large and distinct metabolic repertoire.</title>
        <authorList>
            <person name="Wilson M.C."/>
            <person name="Mori T."/>
            <person name="Ruckert C."/>
            <person name="Uria A.R."/>
            <person name="Helf M.J."/>
            <person name="Takada K."/>
            <person name="Gernert C."/>
            <person name="Steffens U.A."/>
            <person name="Heycke N."/>
            <person name="Schmitt S."/>
            <person name="Rinke C."/>
            <person name="Helfrich E.J."/>
            <person name="Brachmann A.O."/>
            <person name="Gurgui C."/>
            <person name="Wakimoto T."/>
            <person name="Kracht M."/>
            <person name="Crusemann M."/>
            <person name="Hentschel U."/>
            <person name="Abe I."/>
            <person name="Matsunaga S."/>
            <person name="Kalinowski J."/>
            <person name="Takeyama H."/>
            <person name="Piel J."/>
        </authorList>
    </citation>
    <scope>NUCLEOTIDE SEQUENCE [LARGE SCALE GENOMIC DNA]</scope>
    <source>
        <strain evidence="2">TSY1</strain>
    </source>
</reference>